<reference evidence="1" key="1">
    <citation type="submission" date="2020-05" db="EMBL/GenBank/DDBJ databases">
        <authorList>
            <person name="Chiriac C."/>
            <person name="Salcher M."/>
            <person name="Ghai R."/>
            <person name="Kavagutti S V."/>
        </authorList>
    </citation>
    <scope>NUCLEOTIDE SEQUENCE</scope>
</reference>
<sequence>MDRDQVTLIGDRNGGYRVPAIRGIDAQCVASATLESEGEFGGNLCRLLLLERLVRTLNWFDVLRRKPVFDGAGNHGVVLRQIEGGFRSWVEVRRREVAAMDQL</sequence>
<dbReference type="EMBL" id="CAFBPA010000242">
    <property type="protein sequence ID" value="CAB5016735.1"/>
    <property type="molecule type" value="Genomic_DNA"/>
</dbReference>
<protein>
    <submittedName>
        <fullName evidence="1">Unannotated protein</fullName>
    </submittedName>
</protein>
<organism evidence="1">
    <name type="scientific">freshwater metagenome</name>
    <dbReference type="NCBI Taxonomy" id="449393"/>
    <lineage>
        <taxon>unclassified sequences</taxon>
        <taxon>metagenomes</taxon>
        <taxon>ecological metagenomes</taxon>
    </lineage>
</organism>
<dbReference type="AlphaFoldDB" id="A0A6J6NEZ6"/>
<gene>
    <name evidence="1" type="ORF">UFOPK2310_01359</name>
    <name evidence="2" type="ORF">UFOPK4043_01357</name>
</gene>
<evidence type="ECO:0000313" key="1">
    <source>
        <dbReference type="EMBL" id="CAB4683103.1"/>
    </source>
</evidence>
<name>A0A6J6NEZ6_9ZZZZ</name>
<accession>A0A6J6NEZ6</accession>
<dbReference type="EMBL" id="CAEZWW010000197">
    <property type="protein sequence ID" value="CAB4683103.1"/>
    <property type="molecule type" value="Genomic_DNA"/>
</dbReference>
<evidence type="ECO:0000313" key="2">
    <source>
        <dbReference type="EMBL" id="CAB5016735.1"/>
    </source>
</evidence>
<proteinExistence type="predicted"/>